<name>A0ABQ7G5Q1_DUNSA</name>
<protein>
    <submittedName>
        <fullName evidence="1">Uncharacterized protein</fullName>
    </submittedName>
</protein>
<evidence type="ECO:0000313" key="1">
    <source>
        <dbReference type="EMBL" id="KAF5829930.1"/>
    </source>
</evidence>
<dbReference type="EMBL" id="MU070099">
    <property type="protein sequence ID" value="KAF5829930.1"/>
    <property type="molecule type" value="Genomic_DNA"/>
</dbReference>
<accession>A0ABQ7G5Q1</accession>
<reference evidence="1" key="1">
    <citation type="submission" date="2017-08" db="EMBL/GenBank/DDBJ databases">
        <authorList>
            <person name="Polle J.E."/>
            <person name="Barry K."/>
            <person name="Cushman J."/>
            <person name="Schmutz J."/>
            <person name="Tran D."/>
            <person name="Hathwaick L.T."/>
            <person name="Yim W.C."/>
            <person name="Jenkins J."/>
            <person name="Mckie-Krisberg Z.M."/>
            <person name="Prochnik S."/>
            <person name="Lindquist E."/>
            <person name="Dockter R.B."/>
            <person name="Adam C."/>
            <person name="Molina H."/>
            <person name="Bunkerborg J."/>
            <person name="Jin E."/>
            <person name="Buchheim M."/>
            <person name="Magnuson J."/>
        </authorList>
    </citation>
    <scope>NUCLEOTIDE SEQUENCE</scope>
    <source>
        <strain evidence="1">CCAP 19/18</strain>
    </source>
</reference>
<comment type="caution">
    <text evidence="1">The sequence shown here is derived from an EMBL/GenBank/DDBJ whole genome shotgun (WGS) entry which is preliminary data.</text>
</comment>
<organism evidence="1 2">
    <name type="scientific">Dunaliella salina</name>
    <name type="common">Green alga</name>
    <name type="synonym">Protococcus salinus</name>
    <dbReference type="NCBI Taxonomy" id="3046"/>
    <lineage>
        <taxon>Eukaryota</taxon>
        <taxon>Viridiplantae</taxon>
        <taxon>Chlorophyta</taxon>
        <taxon>core chlorophytes</taxon>
        <taxon>Chlorophyceae</taxon>
        <taxon>CS clade</taxon>
        <taxon>Chlamydomonadales</taxon>
        <taxon>Dunaliellaceae</taxon>
        <taxon>Dunaliella</taxon>
    </lineage>
</organism>
<gene>
    <name evidence="1" type="ORF">DUNSADRAFT_15310</name>
</gene>
<proteinExistence type="predicted"/>
<evidence type="ECO:0000313" key="2">
    <source>
        <dbReference type="Proteomes" id="UP000815325"/>
    </source>
</evidence>
<sequence length="162" mass="17797">MGEASTLPDEFDNPLCIIGEAARDGRLSEFTAAGCEELHSAICKISPCSTCDTCVERWYTRYTSLDADETDFEACCVELGYPALACEEAAFTIATSVSEGGTVFLEERPAAICNLLGDCDTSDSCHIRDPSSTLSEDGSSYWIPEEIDYWLVRKYHQCFVPT</sequence>
<dbReference type="Proteomes" id="UP000815325">
    <property type="component" value="Unassembled WGS sequence"/>
</dbReference>
<keyword evidence="2" id="KW-1185">Reference proteome</keyword>